<feature type="region of interest" description="Disordered" evidence="1">
    <location>
        <begin position="1"/>
        <end position="26"/>
    </location>
</feature>
<feature type="region of interest" description="Disordered" evidence="1">
    <location>
        <begin position="282"/>
        <end position="303"/>
    </location>
</feature>
<evidence type="ECO:0000313" key="4">
    <source>
        <dbReference type="Proteomes" id="UP000005240"/>
    </source>
</evidence>
<evidence type="ECO:0000256" key="1">
    <source>
        <dbReference type="SAM" id="MobiDB-lite"/>
    </source>
</evidence>
<reference evidence="3" key="4">
    <citation type="submission" date="2025-05" db="UniProtKB">
        <authorList>
            <consortium name="EnsemblFungi"/>
        </authorList>
    </citation>
    <scope>IDENTIFICATION</scope>
    <source>
        <strain evidence="3">isolate 1-1 / race 1 (BBBD)</strain>
    </source>
</reference>
<dbReference type="EMBL" id="ADAS02002355">
    <property type="protein sequence ID" value="OAV85868.1"/>
    <property type="molecule type" value="Genomic_DNA"/>
</dbReference>
<reference evidence="3 4" key="3">
    <citation type="journal article" date="2017" name="G3 (Bethesda)">
        <title>Comparative analysis highlights variable genome content of wheat rusts and divergence of the mating loci.</title>
        <authorList>
            <person name="Cuomo C.A."/>
            <person name="Bakkeren G."/>
            <person name="Khalil H.B."/>
            <person name="Panwar V."/>
            <person name="Joly D."/>
            <person name="Linning R."/>
            <person name="Sakthikumar S."/>
            <person name="Song X."/>
            <person name="Adiconis X."/>
            <person name="Fan L."/>
            <person name="Goldberg J.M."/>
            <person name="Levin J.Z."/>
            <person name="Young S."/>
            <person name="Zeng Q."/>
            <person name="Anikster Y."/>
            <person name="Bruce M."/>
            <person name="Wang M."/>
            <person name="Yin C."/>
            <person name="McCallum B."/>
            <person name="Szabo L.J."/>
            <person name="Hulbert S."/>
            <person name="Chen X."/>
            <person name="Fellers J.P."/>
        </authorList>
    </citation>
    <scope>NUCLEOTIDE SEQUENCE</scope>
    <source>
        <strain evidence="3">isolate 1-1 / race 1 (BBBD)</strain>
        <strain evidence="4">Isolate 1-1 / race 1 (BBBD)</strain>
    </source>
</reference>
<protein>
    <submittedName>
        <fullName evidence="2 3">Uncharacterized protein</fullName>
    </submittedName>
</protein>
<gene>
    <name evidence="2" type="ORF">PTTG_30221</name>
</gene>
<feature type="non-terminal residue" evidence="2">
    <location>
        <position position="303"/>
    </location>
</feature>
<dbReference type="VEuPathDB" id="FungiDB:PTTG_30221"/>
<sequence length="303" mass="33369">MNHRHPQQSHGIVSFPQPLPAQVNSHNSQCAHLPLQMGFNLHNRDPFPVEHHPHELSNNRHRTSLMPSAYHHHHASNQTGPPAHARKPLPPYSGYGLAPILSSRSHHRQLLPQREIHPLPLRPNSSQPIPSSNTQPIDWMNLNSTQAGVIRNSCPSLLDHSGWPSSPYLAARVAPAQLPVTQGTVSTPPFPAFGSAELSHSTQNHRQHQQHLSQQATHQLIAPLPIQIQHRNSSSSVQDYPLALICPKGTNTNLAPLRIPTTSLDLSLPGTIPSGCGSYHPQDPILKRSANTVNGDELQQPDW</sequence>
<organism evidence="2">
    <name type="scientific">Puccinia triticina (isolate 1-1 / race 1 (BBBD))</name>
    <name type="common">Brown leaf rust fungus</name>
    <dbReference type="NCBI Taxonomy" id="630390"/>
    <lineage>
        <taxon>Eukaryota</taxon>
        <taxon>Fungi</taxon>
        <taxon>Dikarya</taxon>
        <taxon>Basidiomycota</taxon>
        <taxon>Pucciniomycotina</taxon>
        <taxon>Pucciniomycetes</taxon>
        <taxon>Pucciniales</taxon>
        <taxon>Pucciniaceae</taxon>
        <taxon>Puccinia</taxon>
    </lineage>
</organism>
<dbReference type="Proteomes" id="UP000005240">
    <property type="component" value="Unassembled WGS sequence"/>
</dbReference>
<dbReference type="EnsemblFungi" id="PTTG_30221-t43_1">
    <property type="protein sequence ID" value="PTTG_30221-t43_1-p1"/>
    <property type="gene ID" value="PTTG_30221"/>
</dbReference>
<evidence type="ECO:0000313" key="2">
    <source>
        <dbReference type="EMBL" id="OAV85868.1"/>
    </source>
</evidence>
<evidence type="ECO:0000313" key="3">
    <source>
        <dbReference type="EnsemblFungi" id="PTTG_30221-t43_1-p1"/>
    </source>
</evidence>
<accession>A0A180FZZ4</accession>
<reference evidence="2" key="1">
    <citation type="submission" date="2009-11" db="EMBL/GenBank/DDBJ databases">
        <authorList>
            <consortium name="The Broad Institute Genome Sequencing Platform"/>
            <person name="Ward D."/>
            <person name="Feldgarden M."/>
            <person name="Earl A."/>
            <person name="Young S.K."/>
            <person name="Zeng Q."/>
            <person name="Koehrsen M."/>
            <person name="Alvarado L."/>
            <person name="Berlin A."/>
            <person name="Bochicchio J."/>
            <person name="Borenstein D."/>
            <person name="Chapman S.B."/>
            <person name="Chen Z."/>
            <person name="Engels R."/>
            <person name="Freedman E."/>
            <person name="Gellesch M."/>
            <person name="Goldberg J."/>
            <person name="Griggs A."/>
            <person name="Gujja S."/>
            <person name="Heilman E."/>
            <person name="Heiman D."/>
            <person name="Hepburn T."/>
            <person name="Howarth C."/>
            <person name="Jen D."/>
            <person name="Larson L."/>
            <person name="Lewis B."/>
            <person name="Mehta T."/>
            <person name="Park D."/>
            <person name="Pearson M."/>
            <person name="Roberts A."/>
            <person name="Saif S."/>
            <person name="Shea T."/>
            <person name="Shenoy N."/>
            <person name="Sisk P."/>
            <person name="Stolte C."/>
            <person name="Sykes S."/>
            <person name="Thomson T."/>
            <person name="Walk T."/>
            <person name="White J."/>
            <person name="Yandava C."/>
            <person name="Izard J."/>
            <person name="Baranova O.V."/>
            <person name="Blanton J.M."/>
            <person name="Tanner A.C."/>
            <person name="Dewhirst F.E."/>
            <person name="Haas B."/>
            <person name="Nusbaum C."/>
            <person name="Birren B."/>
        </authorList>
    </citation>
    <scope>NUCLEOTIDE SEQUENCE [LARGE SCALE GENOMIC DNA]</scope>
    <source>
        <strain evidence="2">1-1 BBBD Race 1</strain>
    </source>
</reference>
<name>A0A180FZZ4_PUCT1</name>
<keyword evidence="4" id="KW-1185">Reference proteome</keyword>
<reference evidence="2" key="2">
    <citation type="submission" date="2016-05" db="EMBL/GenBank/DDBJ databases">
        <title>Comparative analysis highlights variable genome content of wheat rusts and divergence of the mating loci.</title>
        <authorList>
            <person name="Cuomo C.A."/>
            <person name="Bakkeren G."/>
            <person name="Szabo L."/>
            <person name="Khalil H."/>
            <person name="Joly D."/>
            <person name="Goldberg J."/>
            <person name="Young S."/>
            <person name="Zeng Q."/>
            <person name="Fellers J."/>
        </authorList>
    </citation>
    <scope>NUCLEOTIDE SEQUENCE [LARGE SCALE GENOMIC DNA]</scope>
    <source>
        <strain evidence="2">1-1 BBBD Race 1</strain>
    </source>
</reference>
<dbReference type="AlphaFoldDB" id="A0A180FZZ4"/>
<proteinExistence type="predicted"/>